<sequence>MYRFNEAASAGTSQSRPYPVPAPRRRVPSTAATQVEVYISEISNSSVESLWESYEDIERQEIADQQAQITPYVEPRTFRFDCSICYETYTEKENQVTSFFRPSCQCNYICICFKCVIKLYSENNGNPGQNSKIRCPFCNVHAKFWEAYTDSAVIQCRLVRKSSPRAPEKLADHWKYLLTELPTTAVAPAESPDMQQLVSKHSKEMEDVCVRYTEAVDSLEQANSKINTMQEDLTEKQNALNVEKFKNNNLSVSLAHVTKELSELQAEMGRNELAYKQEIEQLKTDGNTMKAEIDRLEKDNQLLKQQVAEKQQTEEFKEIEKLKKENHSLRQRRYSAHRHEQFKELVSTTLADFHTKNLYELTNRMFTIQNTIYGPSSKK</sequence>
<evidence type="ECO:0000256" key="1">
    <source>
        <dbReference type="PROSITE-ProRule" id="PRU00175"/>
    </source>
</evidence>
<keyword evidence="6" id="KW-1185">Reference proteome</keyword>
<dbReference type="InterPro" id="IPR001841">
    <property type="entry name" value="Znf_RING"/>
</dbReference>
<dbReference type="GO" id="GO:0008270">
    <property type="term" value="F:zinc ion binding"/>
    <property type="evidence" value="ECO:0007669"/>
    <property type="project" value="UniProtKB-KW"/>
</dbReference>
<evidence type="ECO:0000313" key="6">
    <source>
        <dbReference type="Proteomes" id="UP001264959"/>
    </source>
</evidence>
<keyword evidence="1" id="KW-0863">Zinc-finger</keyword>
<feature type="coiled-coil region" evidence="2">
    <location>
        <begin position="212"/>
        <end position="332"/>
    </location>
</feature>
<feature type="region of interest" description="Disordered" evidence="3">
    <location>
        <begin position="1"/>
        <end position="27"/>
    </location>
</feature>
<dbReference type="Proteomes" id="UP001264959">
    <property type="component" value="Segment"/>
</dbReference>
<organism evidence="5 6">
    <name type="scientific">Parapoynx stagnalis nucleopolyhedrovirus</name>
    <dbReference type="NCBI Taxonomy" id="2993413"/>
    <lineage>
        <taxon>Viruses</taxon>
        <taxon>Viruses incertae sedis</taxon>
        <taxon>Naldaviricetes</taxon>
        <taxon>Lefavirales</taxon>
        <taxon>Baculoviridae</taxon>
        <taxon>Alphabaculovirus</taxon>
        <taxon>Alphabaculovirus pastagnalis</taxon>
    </lineage>
</organism>
<reference evidence="5" key="1">
    <citation type="journal article" date="2022" name="Viruses">
        <title>The Parapoynx stagnalis Nucleopolyhedrovirus (PastNPV), a Divergent Member of the Alphabaculovirus Group I Clade, Encodes a Homolog of Ran GTPase.</title>
        <authorList>
            <person name="Harrison R.L."/>
            <person name="Rowley D.L."/>
        </authorList>
    </citation>
    <scope>NUCLEOTIDE SEQUENCE</scope>
    <source>
        <strain evidence="5">BCIPV-473</strain>
    </source>
</reference>
<name>A0A9E7YIC7_9ABAC</name>
<dbReference type="PROSITE" id="PS50089">
    <property type="entry name" value="ZF_RING_2"/>
    <property type="match status" value="1"/>
</dbReference>
<proteinExistence type="predicted"/>
<dbReference type="EMBL" id="ON704650">
    <property type="protein sequence ID" value="UZE89690.1"/>
    <property type="molecule type" value="Genomic_DNA"/>
</dbReference>
<evidence type="ECO:0000313" key="5">
    <source>
        <dbReference type="EMBL" id="UZE89690.1"/>
    </source>
</evidence>
<evidence type="ECO:0000256" key="3">
    <source>
        <dbReference type="SAM" id="MobiDB-lite"/>
    </source>
</evidence>
<keyword evidence="1" id="KW-0862">Zinc</keyword>
<accession>A0A9E7YIC7</accession>
<evidence type="ECO:0000256" key="2">
    <source>
        <dbReference type="SAM" id="Coils"/>
    </source>
</evidence>
<feature type="domain" description="RING-type" evidence="4">
    <location>
        <begin position="82"/>
        <end position="139"/>
    </location>
</feature>
<protein>
    <submittedName>
        <fullName evidence="5">PE38</fullName>
    </submittedName>
</protein>
<keyword evidence="1" id="KW-0479">Metal-binding</keyword>
<evidence type="ECO:0000259" key="4">
    <source>
        <dbReference type="PROSITE" id="PS50089"/>
    </source>
</evidence>
<keyword evidence="2" id="KW-0175">Coiled coil</keyword>